<dbReference type="PRINTS" id="PR00625">
    <property type="entry name" value="JDOMAIN"/>
</dbReference>
<dbReference type="CDD" id="cd06257">
    <property type="entry name" value="DnaJ"/>
    <property type="match status" value="1"/>
</dbReference>
<keyword evidence="1" id="KW-0175">Coiled coil</keyword>
<feature type="compositionally biased region" description="Basic and acidic residues" evidence="2">
    <location>
        <begin position="54"/>
        <end position="67"/>
    </location>
</feature>
<evidence type="ECO:0000259" key="3">
    <source>
        <dbReference type="PROSITE" id="PS50076"/>
    </source>
</evidence>
<dbReference type="SUPFAM" id="SSF46565">
    <property type="entry name" value="Chaperone J-domain"/>
    <property type="match status" value="1"/>
</dbReference>
<reference evidence="5" key="1">
    <citation type="submission" date="2019-06" db="EMBL/GenBank/DDBJ databases">
        <title>Draft genome sequence of the griseofulvin-producing fungus Xylaria cubensis strain G536.</title>
        <authorList>
            <person name="Mead M.E."/>
            <person name="Raja H.A."/>
            <person name="Steenwyk J.L."/>
            <person name="Knowles S.L."/>
            <person name="Oberlies N.H."/>
            <person name="Rokas A."/>
        </authorList>
    </citation>
    <scope>NUCLEOTIDE SEQUENCE [LARGE SCALE GENOMIC DNA]</scope>
    <source>
        <strain evidence="5">G536</strain>
    </source>
</reference>
<dbReference type="GO" id="GO:0005634">
    <property type="term" value="C:nucleus"/>
    <property type="evidence" value="ECO:0007669"/>
    <property type="project" value="TreeGrafter"/>
</dbReference>
<evidence type="ECO:0000313" key="5">
    <source>
        <dbReference type="Proteomes" id="UP000319160"/>
    </source>
</evidence>
<dbReference type="PANTHER" id="PTHR43948">
    <property type="entry name" value="DNAJ HOMOLOG SUBFAMILY B"/>
    <property type="match status" value="1"/>
</dbReference>
<dbReference type="AlphaFoldDB" id="A0A553IF52"/>
<name>A0A553IF52_9PEZI</name>
<dbReference type="InterPro" id="IPR036869">
    <property type="entry name" value="J_dom_sf"/>
</dbReference>
<evidence type="ECO:0000313" key="4">
    <source>
        <dbReference type="EMBL" id="TRX98824.1"/>
    </source>
</evidence>
<feature type="compositionally biased region" description="Basic and acidic residues" evidence="2">
    <location>
        <begin position="92"/>
        <end position="111"/>
    </location>
</feature>
<keyword evidence="5" id="KW-1185">Reference proteome</keyword>
<dbReference type="EMBL" id="VFLP01000001">
    <property type="protein sequence ID" value="TRX98824.1"/>
    <property type="molecule type" value="Genomic_DNA"/>
</dbReference>
<dbReference type="SMART" id="SM00271">
    <property type="entry name" value="DnaJ"/>
    <property type="match status" value="1"/>
</dbReference>
<comment type="caution">
    <text evidence="4">The sequence shown here is derived from an EMBL/GenBank/DDBJ whole genome shotgun (WGS) entry which is preliminary data.</text>
</comment>
<dbReference type="Gene3D" id="1.10.287.110">
    <property type="entry name" value="DnaJ domain"/>
    <property type="match status" value="1"/>
</dbReference>
<dbReference type="PROSITE" id="PS50076">
    <property type="entry name" value="DNAJ_2"/>
    <property type="match status" value="1"/>
</dbReference>
<feature type="domain" description="J" evidence="3">
    <location>
        <begin position="8"/>
        <end position="90"/>
    </location>
</feature>
<proteinExistence type="predicted"/>
<dbReference type="Pfam" id="PF00226">
    <property type="entry name" value="DnaJ"/>
    <property type="match status" value="1"/>
</dbReference>
<protein>
    <recommendedName>
        <fullName evidence="3">J domain-containing protein</fullName>
    </recommendedName>
</protein>
<dbReference type="InterPro" id="IPR001623">
    <property type="entry name" value="DnaJ_domain"/>
</dbReference>
<feature type="coiled-coil region" evidence="1">
    <location>
        <begin position="172"/>
        <end position="199"/>
    </location>
</feature>
<evidence type="ECO:0000256" key="2">
    <source>
        <dbReference type="SAM" id="MobiDB-lite"/>
    </source>
</evidence>
<organism evidence="4 5">
    <name type="scientific">Xylaria flabelliformis</name>
    <dbReference type="NCBI Taxonomy" id="2512241"/>
    <lineage>
        <taxon>Eukaryota</taxon>
        <taxon>Fungi</taxon>
        <taxon>Dikarya</taxon>
        <taxon>Ascomycota</taxon>
        <taxon>Pezizomycotina</taxon>
        <taxon>Sordariomycetes</taxon>
        <taxon>Xylariomycetidae</taxon>
        <taxon>Xylariales</taxon>
        <taxon>Xylariaceae</taxon>
        <taxon>Xylaria</taxon>
    </lineage>
</organism>
<feature type="compositionally biased region" description="Low complexity" evidence="2">
    <location>
        <begin position="112"/>
        <end position="122"/>
    </location>
</feature>
<feature type="region of interest" description="Disordered" evidence="2">
    <location>
        <begin position="37"/>
        <end position="122"/>
    </location>
</feature>
<accession>A0A553IF52</accession>
<dbReference type="PANTHER" id="PTHR43948:SF10">
    <property type="entry name" value="MRJ, ISOFORM E"/>
    <property type="match status" value="1"/>
</dbReference>
<dbReference type="GO" id="GO:0005737">
    <property type="term" value="C:cytoplasm"/>
    <property type="evidence" value="ECO:0007669"/>
    <property type="project" value="TreeGrafter"/>
</dbReference>
<evidence type="ECO:0000256" key="1">
    <source>
        <dbReference type="SAM" id="Coils"/>
    </source>
</evidence>
<dbReference type="STRING" id="2512241.A0A553IF52"/>
<dbReference type="Proteomes" id="UP000319160">
    <property type="component" value="Unassembled WGS sequence"/>
</dbReference>
<dbReference type="GO" id="GO:0051087">
    <property type="term" value="F:protein-folding chaperone binding"/>
    <property type="evidence" value="ECO:0007669"/>
    <property type="project" value="TreeGrafter"/>
</dbReference>
<dbReference type="OrthoDB" id="10250354at2759"/>
<dbReference type="GO" id="GO:0044183">
    <property type="term" value="F:protein folding chaperone"/>
    <property type="evidence" value="ECO:0007669"/>
    <property type="project" value="TreeGrafter"/>
</dbReference>
<dbReference type="GO" id="GO:0051082">
    <property type="term" value="F:unfolded protein binding"/>
    <property type="evidence" value="ECO:0007669"/>
    <property type="project" value="TreeGrafter"/>
</dbReference>
<gene>
    <name evidence="4" type="ORF">FHL15_000166</name>
</gene>
<sequence length="244" mass="27735">MSSKHNINFYDILGVSPDADVATIEKAFRAISITTHPDKANAATRPKSGVESPDEQRAREQKNHDRYVQIVEARNTLTDDKKRKAYNSKHGIRADNDRNTSQRESGSESKSKSASKSAAGDSSNDLIAIHQSSLEFQLSSIDYLNKRIRDLLYTLESLSRQSSRYSETTSLLEDILRKSKTAKDEIKNVMQDLEALRRRSLRDSEKRTKARELYHSVISGPLEYLQRAETMVDELTATIEQSRR</sequence>